<comment type="cofactor">
    <cofactor evidence="1">
        <name>FMN</name>
        <dbReference type="ChEBI" id="CHEBI:58210"/>
    </cofactor>
</comment>
<name>A0ABT7XRG6_9NEIS</name>
<reference evidence="18" key="1">
    <citation type="submission" date="2023-06" db="EMBL/GenBank/DDBJ databases">
        <authorList>
            <person name="Zhang S."/>
        </authorList>
    </citation>
    <scope>NUCLEOTIDE SEQUENCE</scope>
    <source>
        <strain evidence="18">SG2303</strain>
    </source>
</reference>
<evidence type="ECO:0000313" key="19">
    <source>
        <dbReference type="Proteomes" id="UP001168540"/>
    </source>
</evidence>
<keyword evidence="6" id="KW-0288">FMN</keyword>
<keyword evidence="19" id="KW-1185">Reference proteome</keyword>
<accession>A0ABT7XRG6</accession>
<dbReference type="EMBL" id="JAUEDK010000032">
    <property type="protein sequence ID" value="MDN0076384.1"/>
    <property type="molecule type" value="Genomic_DNA"/>
</dbReference>
<evidence type="ECO:0000313" key="18">
    <source>
        <dbReference type="EMBL" id="MDN0076384.1"/>
    </source>
</evidence>
<evidence type="ECO:0000256" key="8">
    <source>
        <dbReference type="ARBA" id="ARBA00022827"/>
    </source>
</evidence>
<evidence type="ECO:0000256" key="3">
    <source>
        <dbReference type="ARBA" id="ARBA00004496"/>
    </source>
</evidence>
<comment type="caution">
    <text evidence="18">The sequence shown here is derived from an EMBL/GenBank/DDBJ whole genome shotgun (WGS) entry which is preliminary data.</text>
</comment>
<evidence type="ECO:0000256" key="16">
    <source>
        <dbReference type="ARBA" id="ARBA00048917"/>
    </source>
</evidence>
<evidence type="ECO:0000256" key="2">
    <source>
        <dbReference type="ARBA" id="ARBA00001974"/>
    </source>
</evidence>
<organism evidence="18 19">
    <name type="scientific">Crenobacter oryzisoli</name>
    <dbReference type="NCBI Taxonomy" id="3056844"/>
    <lineage>
        <taxon>Bacteria</taxon>
        <taxon>Pseudomonadati</taxon>
        <taxon>Pseudomonadota</taxon>
        <taxon>Betaproteobacteria</taxon>
        <taxon>Neisseriales</taxon>
        <taxon>Neisseriaceae</taxon>
        <taxon>Crenobacter</taxon>
    </lineage>
</organism>
<proteinExistence type="inferred from homology"/>
<keyword evidence="5" id="KW-0285">Flavoprotein</keyword>
<evidence type="ECO:0000256" key="13">
    <source>
        <dbReference type="ARBA" id="ARBA00044216"/>
    </source>
</evidence>
<comment type="catalytic activity">
    <reaction evidence="16">
        <text>sarcosine + (6S)-5,6,7,8-tetrahydrofolate + O2 = (6R)-5,10-methylene-5,6,7,8-tetrahydrofolate + glycine + H2O2</text>
        <dbReference type="Rhea" id="RHEA:70455"/>
        <dbReference type="ChEBI" id="CHEBI:15379"/>
        <dbReference type="ChEBI" id="CHEBI:15636"/>
        <dbReference type="ChEBI" id="CHEBI:16240"/>
        <dbReference type="ChEBI" id="CHEBI:57305"/>
        <dbReference type="ChEBI" id="CHEBI:57433"/>
        <dbReference type="ChEBI" id="CHEBI:57453"/>
        <dbReference type="EC" id="1.5.3.24"/>
    </reaction>
</comment>
<dbReference type="InterPro" id="IPR006278">
    <property type="entry name" value="SoxB"/>
</dbReference>
<comment type="catalytic activity">
    <reaction evidence="15">
        <text>sarcosine + O2 + H2O = formaldehyde + glycine + H2O2</text>
        <dbReference type="Rhea" id="RHEA:13313"/>
        <dbReference type="ChEBI" id="CHEBI:15377"/>
        <dbReference type="ChEBI" id="CHEBI:15379"/>
        <dbReference type="ChEBI" id="CHEBI:16240"/>
        <dbReference type="ChEBI" id="CHEBI:16842"/>
        <dbReference type="ChEBI" id="CHEBI:57305"/>
        <dbReference type="ChEBI" id="CHEBI:57433"/>
    </reaction>
</comment>
<evidence type="ECO:0000256" key="6">
    <source>
        <dbReference type="ARBA" id="ARBA00022643"/>
    </source>
</evidence>
<dbReference type="InterPro" id="IPR036188">
    <property type="entry name" value="FAD/NAD-bd_sf"/>
</dbReference>
<gene>
    <name evidence="18" type="ORF">QU481_16035</name>
</gene>
<evidence type="ECO:0000256" key="14">
    <source>
        <dbReference type="ARBA" id="ARBA00044295"/>
    </source>
</evidence>
<evidence type="ECO:0000256" key="11">
    <source>
        <dbReference type="ARBA" id="ARBA00044044"/>
    </source>
</evidence>
<comment type="subcellular location">
    <subcellularLocation>
        <location evidence="3">Cytoplasm</location>
    </subcellularLocation>
</comment>
<comment type="cofactor">
    <cofactor evidence="2">
        <name>FAD</name>
        <dbReference type="ChEBI" id="CHEBI:57692"/>
    </cofactor>
</comment>
<evidence type="ECO:0000256" key="4">
    <source>
        <dbReference type="ARBA" id="ARBA00022490"/>
    </source>
</evidence>
<evidence type="ECO:0000256" key="12">
    <source>
        <dbReference type="ARBA" id="ARBA00044150"/>
    </source>
</evidence>
<dbReference type="PROSITE" id="PS50206">
    <property type="entry name" value="RHODANESE_3"/>
    <property type="match status" value="1"/>
</dbReference>
<protein>
    <recommendedName>
        <fullName evidence="12">Sarcosine oxidase subunit beta</fullName>
        <ecNumber evidence="11">1.5.3.24</ecNumber>
    </recommendedName>
    <alternativeName>
        <fullName evidence="13">Sarcosine oxidase (5,10-methylenetetrahydrofolate-forming) subunit beta</fullName>
    </alternativeName>
    <alternativeName>
        <fullName evidence="14">Tetrameric sarcosine oxidase subunit beta</fullName>
    </alternativeName>
</protein>
<evidence type="ECO:0000259" key="17">
    <source>
        <dbReference type="PROSITE" id="PS50206"/>
    </source>
</evidence>
<keyword evidence="9" id="KW-0560">Oxidoreductase</keyword>
<evidence type="ECO:0000256" key="15">
    <source>
        <dbReference type="ARBA" id="ARBA00047316"/>
    </source>
</evidence>
<evidence type="ECO:0000256" key="7">
    <source>
        <dbReference type="ARBA" id="ARBA00022741"/>
    </source>
</evidence>
<dbReference type="PANTHER" id="PTHR13847:SF287">
    <property type="entry name" value="FAD-DEPENDENT OXIDOREDUCTASE DOMAIN-CONTAINING PROTEIN 1"/>
    <property type="match status" value="1"/>
</dbReference>
<dbReference type="RefSeq" id="WP_289831039.1">
    <property type="nucleotide sequence ID" value="NZ_JAUEDK010000032.1"/>
</dbReference>
<keyword evidence="8" id="KW-0274">FAD</keyword>
<comment type="similarity">
    <text evidence="10">Belongs to the SoxB family.</text>
</comment>
<dbReference type="InterPro" id="IPR006076">
    <property type="entry name" value="FAD-dep_OxRdtase"/>
</dbReference>
<sequence>MKRYSIFSLVRNGLSYHENWQQAWRSPEPKREYDVVIVGGGGHGLATAYYLAKEHGITNVAVLEKGYLGGGNTARNTTIVRSNYLWDEAAQLYEHALKLWEGLSQDLNYNVMFSQRGVMNLGHTLQDMRDIERRVGANRLNGVDAEVLTPAQIKEIVPCINLNSRYPVLGASFQRRAGVARHDAVAWGFARGADSRGVDIIQNCEVTAIRRDNGAVTGVETTRGFIKAKKVAVVAAGNSSVLAEMAGIRLPLESHPLQALVSEPIKPIINTVIMSNAVHAYISQSDKGDLVIGAGIDQYTGYGQRGSFHTIEGTLQAIVEMFPVFSRVRMNRQWGGIVDVSPDACPIISKTPVKGLYFNCGWGTGGFKATPGSGHVFAHTIAHDNPHPLNAAFALDRFYSGHLIDEHGAAAVAH</sequence>
<dbReference type="NCBIfam" id="TIGR01373">
    <property type="entry name" value="soxB"/>
    <property type="match status" value="1"/>
</dbReference>
<evidence type="ECO:0000256" key="10">
    <source>
        <dbReference type="ARBA" id="ARBA00043973"/>
    </source>
</evidence>
<dbReference type="EC" id="1.5.3.24" evidence="11"/>
<evidence type="ECO:0000256" key="9">
    <source>
        <dbReference type="ARBA" id="ARBA00023002"/>
    </source>
</evidence>
<dbReference type="PANTHER" id="PTHR13847">
    <property type="entry name" value="SARCOSINE DEHYDROGENASE-RELATED"/>
    <property type="match status" value="1"/>
</dbReference>
<evidence type="ECO:0000256" key="1">
    <source>
        <dbReference type="ARBA" id="ARBA00001917"/>
    </source>
</evidence>
<keyword evidence="4" id="KW-0963">Cytoplasm</keyword>
<dbReference type="Pfam" id="PF01266">
    <property type="entry name" value="DAO"/>
    <property type="match status" value="1"/>
</dbReference>
<dbReference type="Gene3D" id="3.30.9.10">
    <property type="entry name" value="D-Amino Acid Oxidase, subunit A, domain 2"/>
    <property type="match status" value="1"/>
</dbReference>
<dbReference type="Gene3D" id="3.50.50.60">
    <property type="entry name" value="FAD/NAD(P)-binding domain"/>
    <property type="match status" value="1"/>
</dbReference>
<dbReference type="SUPFAM" id="SSF51905">
    <property type="entry name" value="FAD/NAD(P)-binding domain"/>
    <property type="match status" value="1"/>
</dbReference>
<dbReference type="InterPro" id="IPR001763">
    <property type="entry name" value="Rhodanese-like_dom"/>
</dbReference>
<feature type="domain" description="Rhodanese" evidence="17">
    <location>
        <begin position="35"/>
        <end position="79"/>
    </location>
</feature>
<evidence type="ECO:0000256" key="5">
    <source>
        <dbReference type="ARBA" id="ARBA00022630"/>
    </source>
</evidence>
<keyword evidence="7" id="KW-0547">Nucleotide-binding</keyword>
<dbReference type="Proteomes" id="UP001168540">
    <property type="component" value="Unassembled WGS sequence"/>
</dbReference>